<dbReference type="AlphaFoldDB" id="A0A6S7GV51"/>
<accession>A0A6S7GV51</accession>
<dbReference type="PROSITE" id="PS00580">
    <property type="entry name" value="RIBOSOMAL_L32E"/>
    <property type="match status" value="1"/>
</dbReference>
<comment type="caution">
    <text evidence="5">The sequence shown here is derived from an EMBL/GenBank/DDBJ whole genome shotgun (WGS) entry which is preliminary data.</text>
</comment>
<dbReference type="EMBL" id="CACRXK020001557">
    <property type="protein sequence ID" value="CAB3989827.1"/>
    <property type="molecule type" value="Genomic_DNA"/>
</dbReference>
<keyword evidence="3" id="KW-0687">Ribonucleoprotein</keyword>
<dbReference type="Pfam" id="PF01655">
    <property type="entry name" value="Ribosomal_L32e"/>
    <property type="match status" value="1"/>
</dbReference>
<dbReference type="PANTHER" id="PTHR23413:SF1">
    <property type="entry name" value="RIBOSOMAL PROTEIN L32"/>
    <property type="match status" value="1"/>
</dbReference>
<reference evidence="5" key="1">
    <citation type="submission" date="2020-04" db="EMBL/GenBank/DDBJ databases">
        <authorList>
            <person name="Alioto T."/>
            <person name="Alioto T."/>
            <person name="Gomez Garrido J."/>
        </authorList>
    </citation>
    <scope>NUCLEOTIDE SEQUENCE</scope>
    <source>
        <strain evidence="5">A484AB</strain>
    </source>
</reference>
<evidence type="ECO:0000313" key="5">
    <source>
        <dbReference type="EMBL" id="CAB3989827.1"/>
    </source>
</evidence>
<dbReference type="Proteomes" id="UP001152795">
    <property type="component" value="Unassembled WGS sequence"/>
</dbReference>
<comment type="similarity">
    <text evidence="1">Belongs to the eukaryotic ribosomal protein eL32 family.</text>
</comment>
<dbReference type="PANTHER" id="PTHR23413">
    <property type="entry name" value="60S RIBOSOMAL PROTEIN L32 AND DNA-DIRECTED RNA POLYMERASE II, SUBUNIT N"/>
    <property type="match status" value="1"/>
</dbReference>
<dbReference type="GO" id="GO:0022625">
    <property type="term" value="C:cytosolic large ribosomal subunit"/>
    <property type="evidence" value="ECO:0007669"/>
    <property type="project" value="TreeGrafter"/>
</dbReference>
<proteinExistence type="inferred from homology"/>
<sequence length="133" mass="15794">MVSPVYKPNIVKKRRKRFIRHQSDRFMRVAQSWRKPKGIDNCVRRRFRGTRLMPSIGYGSNKKTRHMMPDGFKKFVIHNIAELEVLLMSNRRFAAEIAHNVSSRKRKQIVERAQQLAIKVTNFNAKLRSEENE</sequence>
<dbReference type="OrthoDB" id="268693at2759"/>
<dbReference type="InterPro" id="IPR036351">
    <property type="entry name" value="Ribosomal_eL32_sf"/>
</dbReference>
<evidence type="ECO:0000256" key="3">
    <source>
        <dbReference type="ARBA" id="ARBA00023274"/>
    </source>
</evidence>
<evidence type="ECO:0000256" key="4">
    <source>
        <dbReference type="ARBA" id="ARBA00035335"/>
    </source>
</evidence>
<dbReference type="CDD" id="cd00513">
    <property type="entry name" value="Ribosomal_L32_L32e"/>
    <property type="match status" value="1"/>
</dbReference>
<dbReference type="GO" id="GO:0003735">
    <property type="term" value="F:structural constituent of ribosome"/>
    <property type="evidence" value="ECO:0007669"/>
    <property type="project" value="InterPro"/>
</dbReference>
<dbReference type="SUPFAM" id="SSF52042">
    <property type="entry name" value="Ribosomal protein L32e"/>
    <property type="match status" value="1"/>
</dbReference>
<evidence type="ECO:0000313" key="6">
    <source>
        <dbReference type="Proteomes" id="UP001152795"/>
    </source>
</evidence>
<keyword evidence="6" id="KW-1185">Reference proteome</keyword>
<protein>
    <recommendedName>
        <fullName evidence="4">60S ribosomal protein L32</fullName>
    </recommendedName>
</protein>
<dbReference type="GO" id="GO:0006412">
    <property type="term" value="P:translation"/>
    <property type="evidence" value="ECO:0007669"/>
    <property type="project" value="InterPro"/>
</dbReference>
<dbReference type="InterPro" id="IPR018263">
    <property type="entry name" value="Ribosomal_eL32_CS"/>
</dbReference>
<dbReference type="SMART" id="SM01393">
    <property type="entry name" value="Ribosomal_L32e"/>
    <property type="match status" value="1"/>
</dbReference>
<keyword evidence="2" id="KW-0689">Ribosomal protein</keyword>
<dbReference type="InterPro" id="IPR001515">
    <property type="entry name" value="Ribosomal_eL32"/>
</dbReference>
<name>A0A6S7GV51_PARCT</name>
<gene>
    <name evidence="5" type="ORF">PACLA_8A005660</name>
</gene>
<organism evidence="5 6">
    <name type="scientific">Paramuricea clavata</name>
    <name type="common">Red gorgonian</name>
    <name type="synonym">Violescent sea-whip</name>
    <dbReference type="NCBI Taxonomy" id="317549"/>
    <lineage>
        <taxon>Eukaryota</taxon>
        <taxon>Metazoa</taxon>
        <taxon>Cnidaria</taxon>
        <taxon>Anthozoa</taxon>
        <taxon>Octocorallia</taxon>
        <taxon>Malacalcyonacea</taxon>
        <taxon>Plexauridae</taxon>
        <taxon>Paramuricea</taxon>
    </lineage>
</organism>
<evidence type="ECO:0000256" key="1">
    <source>
        <dbReference type="ARBA" id="ARBA00008431"/>
    </source>
</evidence>
<evidence type="ECO:0000256" key="2">
    <source>
        <dbReference type="ARBA" id="ARBA00022980"/>
    </source>
</evidence>